<proteinExistence type="predicted"/>
<dbReference type="InterPro" id="IPR045402">
    <property type="entry name" value="GAP1-N2"/>
</dbReference>
<dbReference type="RefSeq" id="WP_209973491.1">
    <property type="nucleotide sequence ID" value="NZ_JAGGLB010000013.1"/>
</dbReference>
<accession>A0ABS4IY02</accession>
<evidence type="ECO:0008006" key="7">
    <source>
        <dbReference type="Google" id="ProtNLM"/>
    </source>
</evidence>
<dbReference type="EMBL" id="JAGGLB010000013">
    <property type="protein sequence ID" value="MBP1992467.1"/>
    <property type="molecule type" value="Genomic_DNA"/>
</dbReference>
<feature type="region of interest" description="Disordered" evidence="1">
    <location>
        <begin position="813"/>
        <end position="878"/>
    </location>
</feature>
<dbReference type="InterPro" id="IPR045401">
    <property type="entry name" value="GAP1-M"/>
</dbReference>
<keyword evidence="6" id="KW-1185">Reference proteome</keyword>
<evidence type="ECO:0000259" key="3">
    <source>
        <dbReference type="Pfam" id="PF20013"/>
    </source>
</evidence>
<keyword evidence="2" id="KW-1133">Transmembrane helix</keyword>
<reference evidence="5 6" key="1">
    <citation type="submission" date="2021-03" db="EMBL/GenBank/DDBJ databases">
        <title>Genomic Encyclopedia of Type Strains, Phase IV (KMG-IV): sequencing the most valuable type-strain genomes for metagenomic binning, comparative biology and taxonomic classification.</title>
        <authorList>
            <person name="Goeker M."/>
        </authorList>
    </citation>
    <scope>NUCLEOTIDE SEQUENCE [LARGE SCALE GENOMIC DNA]</scope>
    <source>
        <strain evidence="5 6">DSM 26048</strain>
    </source>
</reference>
<keyword evidence="2" id="KW-0472">Membrane</keyword>
<sequence>MNTESKILQQVYTRGREGIFRTNEGLDTIAKSPSLDNGFIKKTLHPFCVYHAPQELRQRGEQDLSLYPESLTVFHVDSGELVIGRSIFAGADFTGQRDTIFVHNYIFPPDRVESMLRQVSPMFRIEHFESHYDAQSGKILPELDHLEYNQDSHLESQQAVLDKLGIDERVFKQLLWAIMMSISSNKKVYIALDVDVTQSSLYANLLLEIMFHCLPYEMRRHFGFTTYSNEPQGKKHINVMFVEKGSIRGGDRNLDKDYLFDFENRRFVNVGLQEQNQYYLDFAWDHKERPEVLTAFYEFAEEALQGSDSSKTLAIATYYQLSALFLVQLGDTAIYRDNKEGVISSILSYLDADTMPLKPRMSELIWKLVAEEISLIQNGSTPSLEYLNGLMHFYRISGEKAKSKLVTSLVYFLYNGWQHHEDPSYTPEVFQAMQKQPELFKSVIALMHTQERFTKVYEDYIQSRMQKLTSVKGLQEEILFWVMNAEDAATSLFFKEQCLRKIKELLEKSDSSDKSEKIAAGKSMCEFLDQLYEKTNKNANKKQYESFCDDIELWISMYILSELDVSNITQIEFQKLDYIVKNKSGFLENSLGRQELEKLRVLRAVSVVLSEEQAQEAVIASSINQLSKPEWEQAQAMLQFFLRDRIGRKHYEQITYAFYSSKGQGGSAQEYSKESKNDYPYLFAEMLAYVHRATKDTGEVYDFLIWAVSQPKFLDKNQNLSTPYKQAVRSFFIKQDKEALKNRSIFKKLMSSDNAVFNKMIKDIRLEQSNALVRFFSLNKRKPVLIGLIIVALLLLTLIVMSIIKAFAPSADPEQIEGTPVPSPVETANNGIGQSPVPSPSPEGSPGASPDASSGVSPSSSPEMSPSASPSSSPSANP</sequence>
<evidence type="ECO:0000259" key="4">
    <source>
        <dbReference type="Pfam" id="PF20014"/>
    </source>
</evidence>
<evidence type="ECO:0000313" key="5">
    <source>
        <dbReference type="EMBL" id="MBP1992467.1"/>
    </source>
</evidence>
<keyword evidence="2" id="KW-0812">Transmembrane</keyword>
<dbReference type="Proteomes" id="UP001519287">
    <property type="component" value="Unassembled WGS sequence"/>
</dbReference>
<evidence type="ECO:0000256" key="2">
    <source>
        <dbReference type="SAM" id="Phobius"/>
    </source>
</evidence>
<gene>
    <name evidence="5" type="ORF">J2Z66_004075</name>
</gene>
<dbReference type="Pfam" id="PF20014">
    <property type="entry name" value="GAP1-M"/>
    <property type="match status" value="1"/>
</dbReference>
<organism evidence="5 6">
    <name type="scientific">Paenibacillus eucommiae</name>
    <dbReference type="NCBI Taxonomy" id="1355755"/>
    <lineage>
        <taxon>Bacteria</taxon>
        <taxon>Bacillati</taxon>
        <taxon>Bacillota</taxon>
        <taxon>Bacilli</taxon>
        <taxon>Bacillales</taxon>
        <taxon>Paenibacillaceae</taxon>
        <taxon>Paenibacillus</taxon>
    </lineage>
</organism>
<protein>
    <recommendedName>
        <fullName evidence="7">Glycosyltransferase</fullName>
    </recommendedName>
</protein>
<comment type="caution">
    <text evidence="5">The sequence shown here is derived from an EMBL/GenBank/DDBJ whole genome shotgun (WGS) entry which is preliminary data.</text>
</comment>
<feature type="compositionally biased region" description="Low complexity" evidence="1">
    <location>
        <begin position="844"/>
        <end position="878"/>
    </location>
</feature>
<feature type="transmembrane region" description="Helical" evidence="2">
    <location>
        <begin position="784"/>
        <end position="804"/>
    </location>
</feature>
<evidence type="ECO:0000313" key="6">
    <source>
        <dbReference type="Proteomes" id="UP001519287"/>
    </source>
</evidence>
<evidence type="ECO:0000256" key="1">
    <source>
        <dbReference type="SAM" id="MobiDB-lite"/>
    </source>
</evidence>
<name>A0ABS4IY02_9BACL</name>
<feature type="domain" description="GTPase-associated protein 1 N-terminal" evidence="3">
    <location>
        <begin position="7"/>
        <end position="145"/>
    </location>
</feature>
<feature type="domain" description="GTPase-associated protein 1 middle" evidence="4">
    <location>
        <begin position="161"/>
        <end position="263"/>
    </location>
</feature>
<dbReference type="Pfam" id="PF20013">
    <property type="entry name" value="GAP1-N2"/>
    <property type="match status" value="1"/>
</dbReference>